<dbReference type="Gene3D" id="3.30.460.10">
    <property type="entry name" value="Beta Polymerase, domain 2"/>
    <property type="match status" value="1"/>
</dbReference>
<dbReference type="InterPro" id="IPR029398">
    <property type="entry name" value="PolB_thumb"/>
</dbReference>
<evidence type="ECO:0000313" key="28">
    <source>
        <dbReference type="EMBL" id="KAF1394816.1"/>
    </source>
</evidence>
<keyword evidence="18" id="KW-0456">Lyase</keyword>
<keyword evidence="11 23" id="KW-0479">Metal-binding</keyword>
<evidence type="ECO:0000256" key="4">
    <source>
        <dbReference type="ARBA" id="ARBA00008323"/>
    </source>
</evidence>
<dbReference type="FunFam" id="3.40.50.10190:FF:000031">
    <property type="entry name" value="DNA polymerase"/>
    <property type="match status" value="1"/>
</dbReference>
<dbReference type="PANTHER" id="PTHR11276:SF28">
    <property type="entry name" value="DNA POLYMERASE LAMBDA"/>
    <property type="match status" value="1"/>
</dbReference>
<dbReference type="SUPFAM" id="SSF81585">
    <property type="entry name" value="PsbU/PolX domain-like"/>
    <property type="match status" value="1"/>
</dbReference>
<dbReference type="Pfam" id="PF14791">
    <property type="entry name" value="DNA_pol_B_thumb"/>
    <property type="match status" value="1"/>
</dbReference>
<dbReference type="GO" id="GO:0005634">
    <property type="term" value="C:nucleus"/>
    <property type="evidence" value="ECO:0007669"/>
    <property type="project" value="UniProtKB-SubCell"/>
</dbReference>
<dbReference type="Gene3D" id="3.40.50.10190">
    <property type="entry name" value="BRCT domain"/>
    <property type="match status" value="1"/>
</dbReference>
<evidence type="ECO:0000256" key="8">
    <source>
        <dbReference type="ARBA" id="ARBA00022679"/>
    </source>
</evidence>
<dbReference type="GO" id="GO:0006303">
    <property type="term" value="P:double-strand break repair via nonhomologous end joining"/>
    <property type="evidence" value="ECO:0007669"/>
    <property type="project" value="TreeGrafter"/>
</dbReference>
<keyword evidence="7" id="KW-0237">DNA synthesis</keyword>
<feature type="binding site" evidence="24">
    <location>
        <position position="438"/>
    </location>
    <ligand>
        <name>Mg(2+)</name>
        <dbReference type="ChEBI" id="CHEBI:18420"/>
    </ligand>
</feature>
<dbReference type="Gene3D" id="3.30.210.10">
    <property type="entry name" value="DNA polymerase, thumb domain"/>
    <property type="match status" value="1"/>
</dbReference>
<evidence type="ECO:0000256" key="10">
    <source>
        <dbReference type="ARBA" id="ARBA00022705"/>
    </source>
</evidence>
<evidence type="ECO:0000256" key="5">
    <source>
        <dbReference type="ARBA" id="ARBA00012417"/>
    </source>
</evidence>
<dbReference type="InterPro" id="IPR001357">
    <property type="entry name" value="BRCT_dom"/>
</dbReference>
<evidence type="ECO:0000256" key="20">
    <source>
        <dbReference type="ARBA" id="ARBA00049244"/>
    </source>
</evidence>
<evidence type="ECO:0000256" key="12">
    <source>
        <dbReference type="ARBA" id="ARBA00022763"/>
    </source>
</evidence>
<dbReference type="Gene3D" id="1.10.150.20">
    <property type="entry name" value="5' to 3' exonuclease, C-terminal subdomain"/>
    <property type="match status" value="1"/>
</dbReference>
<keyword evidence="29" id="KW-1185">Reference proteome</keyword>
<dbReference type="PROSITE" id="PS00522">
    <property type="entry name" value="DNA_POLYMERASE_X"/>
    <property type="match status" value="1"/>
</dbReference>
<keyword evidence="19 23" id="KW-0539">Nucleus</keyword>
<feature type="binding site" evidence="24">
    <location>
        <position position="499"/>
    </location>
    <ligand>
        <name>Mg(2+)</name>
        <dbReference type="ChEBI" id="CHEBI:18420"/>
    </ligand>
</feature>
<dbReference type="InterPro" id="IPR037160">
    <property type="entry name" value="DNA_Pol_thumb_sf"/>
</dbReference>
<evidence type="ECO:0000313" key="29">
    <source>
        <dbReference type="Proteomes" id="UP000465112"/>
    </source>
</evidence>
<dbReference type="GO" id="GO:0003887">
    <property type="term" value="F:DNA-directed DNA polymerase activity"/>
    <property type="evidence" value="ECO:0007669"/>
    <property type="project" value="UniProtKB-UniRule"/>
</dbReference>
<accession>A0A6A5FGW2</accession>
<evidence type="ECO:0000256" key="9">
    <source>
        <dbReference type="ARBA" id="ARBA00022695"/>
    </source>
</evidence>
<gene>
    <name evidence="28" type="ORF">PFLUV_G00005070</name>
</gene>
<dbReference type="SMART" id="SM00483">
    <property type="entry name" value="POLXc"/>
    <property type="match status" value="1"/>
</dbReference>
<evidence type="ECO:0000256" key="13">
    <source>
        <dbReference type="ARBA" id="ARBA00022842"/>
    </source>
</evidence>
<keyword evidence="17" id="KW-0464">Manganese</keyword>
<dbReference type="InterPro" id="IPR028207">
    <property type="entry name" value="DNA_pol_B_palm_palm"/>
</dbReference>
<dbReference type="FunFam" id="1.10.150.110:FF:000004">
    <property type="entry name" value="DNA polymerase lambda"/>
    <property type="match status" value="1"/>
</dbReference>
<evidence type="ECO:0000256" key="18">
    <source>
        <dbReference type="ARBA" id="ARBA00023239"/>
    </source>
</evidence>
<dbReference type="SUPFAM" id="SSF47802">
    <property type="entry name" value="DNA polymerase beta, N-terminal domain-like"/>
    <property type="match status" value="1"/>
</dbReference>
<comment type="caution">
    <text evidence="28">The sequence shown here is derived from an EMBL/GenBank/DDBJ whole genome shotgun (WGS) entry which is preliminary data.</text>
</comment>
<keyword evidence="15" id="KW-0238">DNA-binding</keyword>
<evidence type="ECO:0000256" key="21">
    <source>
        <dbReference type="ARBA" id="ARBA00054974"/>
    </source>
</evidence>
<evidence type="ECO:0000256" key="3">
    <source>
        <dbReference type="ARBA" id="ARBA00004123"/>
    </source>
</evidence>
<evidence type="ECO:0000256" key="7">
    <source>
        <dbReference type="ARBA" id="ARBA00022634"/>
    </source>
</evidence>
<keyword evidence="10" id="KW-0235">DNA replication</keyword>
<evidence type="ECO:0000256" key="25">
    <source>
        <dbReference type="PIRSR" id="PIRSR622312-50"/>
    </source>
</evidence>
<dbReference type="PIRSF" id="PIRSF000817">
    <property type="entry name" value="DNA_NT"/>
    <property type="match status" value="1"/>
</dbReference>
<dbReference type="Pfam" id="PF14792">
    <property type="entry name" value="DNA_pol_B_palm"/>
    <property type="match status" value="1"/>
</dbReference>
<evidence type="ECO:0000256" key="1">
    <source>
        <dbReference type="ARBA" id="ARBA00001936"/>
    </source>
</evidence>
<dbReference type="PANTHER" id="PTHR11276">
    <property type="entry name" value="DNA POLYMERASE TYPE-X FAMILY MEMBER"/>
    <property type="match status" value="1"/>
</dbReference>
<dbReference type="GO" id="GO:0046872">
    <property type="term" value="F:metal ion binding"/>
    <property type="evidence" value="ECO:0007669"/>
    <property type="project" value="UniProtKB-UniRule"/>
</dbReference>
<keyword evidence="12" id="KW-0227">DNA damage</keyword>
<comment type="cofactor">
    <cofactor evidence="2 24">
        <name>Mg(2+)</name>
        <dbReference type="ChEBI" id="CHEBI:18420"/>
    </cofactor>
</comment>
<evidence type="ECO:0000256" key="24">
    <source>
        <dbReference type="PIRSR" id="PIRSR000817-1"/>
    </source>
</evidence>
<evidence type="ECO:0000256" key="19">
    <source>
        <dbReference type="ARBA" id="ARBA00023242"/>
    </source>
</evidence>
<comment type="cofactor">
    <cofactor evidence="1">
        <name>Mn(2+)</name>
        <dbReference type="ChEBI" id="CHEBI:29035"/>
    </cofactor>
</comment>
<name>A0A6A5FGW2_PERFL</name>
<evidence type="ECO:0000256" key="15">
    <source>
        <dbReference type="ARBA" id="ARBA00023125"/>
    </source>
</evidence>
<dbReference type="PRINTS" id="PR00870">
    <property type="entry name" value="DNAPOLXBETA"/>
</dbReference>
<organism evidence="28 29">
    <name type="scientific">Perca fluviatilis</name>
    <name type="common">European perch</name>
    <dbReference type="NCBI Taxonomy" id="8168"/>
    <lineage>
        <taxon>Eukaryota</taxon>
        <taxon>Metazoa</taxon>
        <taxon>Chordata</taxon>
        <taxon>Craniata</taxon>
        <taxon>Vertebrata</taxon>
        <taxon>Euteleostomi</taxon>
        <taxon>Actinopterygii</taxon>
        <taxon>Neopterygii</taxon>
        <taxon>Teleostei</taxon>
        <taxon>Neoteleostei</taxon>
        <taxon>Acanthomorphata</taxon>
        <taxon>Eupercaria</taxon>
        <taxon>Perciformes</taxon>
        <taxon>Percoidei</taxon>
        <taxon>Percidae</taxon>
        <taxon>Percinae</taxon>
        <taxon>Perca</taxon>
    </lineage>
</organism>
<dbReference type="GO" id="GO:0006260">
    <property type="term" value="P:DNA replication"/>
    <property type="evidence" value="ECO:0007669"/>
    <property type="project" value="UniProtKB-KW"/>
</dbReference>
<comment type="function">
    <text evidence="21">DNA polymerase that functions in several pathways of DNA repair. Involved in base excision repair (BER) responsible for repair of lesions that give rise to abasic (AP) sites in DNA. Also contributes to DNA double-strand break repair by non-homologous end joining and homologous recombination. Has both template-dependent and template-independent (terminal transferase) DNA polymerase activities. Also has a 5'-deoxyribose-5-phosphate lyase (dRP lyase) activity.</text>
</comment>
<dbReference type="Pfam" id="PF00533">
    <property type="entry name" value="BRCT"/>
    <property type="match status" value="1"/>
</dbReference>
<dbReference type="InterPro" id="IPR043519">
    <property type="entry name" value="NT_sf"/>
</dbReference>
<dbReference type="InterPro" id="IPR027421">
    <property type="entry name" value="DNA_pol_lamdba_lyase_dom_sf"/>
</dbReference>
<evidence type="ECO:0000256" key="11">
    <source>
        <dbReference type="ARBA" id="ARBA00022723"/>
    </source>
</evidence>
<keyword evidence="14" id="KW-0239">DNA-directed DNA polymerase</keyword>
<dbReference type="EC" id="2.7.7.7" evidence="5"/>
<evidence type="ECO:0000256" key="14">
    <source>
        <dbReference type="ARBA" id="ARBA00022932"/>
    </source>
</evidence>
<dbReference type="InterPro" id="IPR002054">
    <property type="entry name" value="DNA-dir_DNA_pol_X"/>
</dbReference>
<dbReference type="CDD" id="cd17715">
    <property type="entry name" value="BRCT_polymerase_lambda"/>
    <property type="match status" value="1"/>
</dbReference>
<feature type="active site" description="Nucleophile; Schiff-base intermediate with DNA; for 5'-dRP lyase activity" evidence="25">
    <location>
        <position position="321"/>
    </location>
</feature>
<dbReference type="Gene3D" id="1.10.150.110">
    <property type="entry name" value="DNA polymerase beta, N-terminal domain-like"/>
    <property type="match status" value="1"/>
</dbReference>
<evidence type="ECO:0000256" key="23">
    <source>
        <dbReference type="PIRNR" id="PIRNR000817"/>
    </source>
</evidence>
<dbReference type="InterPro" id="IPR010996">
    <property type="entry name" value="HHH_MUS81"/>
</dbReference>
<evidence type="ECO:0000256" key="16">
    <source>
        <dbReference type="ARBA" id="ARBA00023204"/>
    </source>
</evidence>
<dbReference type="EMBL" id="VHII01000001">
    <property type="protein sequence ID" value="KAF1394816.1"/>
    <property type="molecule type" value="Genomic_DNA"/>
</dbReference>
<dbReference type="FunFam" id="3.30.460.10:FF:000020">
    <property type="entry name" value="DNA polymerase lambda"/>
    <property type="match status" value="1"/>
</dbReference>
<proteinExistence type="inferred from homology"/>
<reference evidence="28 29" key="1">
    <citation type="submission" date="2019-06" db="EMBL/GenBank/DDBJ databases">
        <title>A chromosome-scale genome assembly of the European perch, Perca fluviatilis.</title>
        <authorList>
            <person name="Roques C."/>
            <person name="Zahm M."/>
            <person name="Cabau C."/>
            <person name="Klopp C."/>
            <person name="Bouchez O."/>
            <person name="Donnadieu C."/>
            <person name="Kuhl H."/>
            <person name="Gislard M."/>
            <person name="Guendouz S."/>
            <person name="Journot L."/>
            <person name="Haffray P."/>
            <person name="Bestin A."/>
            <person name="Morvezen R."/>
            <person name="Feron R."/>
            <person name="Wen M."/>
            <person name="Jouanno E."/>
            <person name="Herpin A."/>
            <person name="Schartl M."/>
            <person name="Postlethwait J."/>
            <person name="Schaerlinger B."/>
            <person name="Chardard D."/>
            <person name="Lecocq T."/>
            <person name="Poncet C."/>
            <person name="Jaffrelo L."/>
            <person name="Lampietro C."/>
            <person name="Guiguen Y."/>
        </authorList>
    </citation>
    <scope>NUCLEOTIDE SEQUENCE [LARGE SCALE GENOMIC DNA]</scope>
    <source>
        <tissue evidence="28">Blood</tissue>
    </source>
</reference>
<dbReference type="Pfam" id="PF10391">
    <property type="entry name" value="DNA_pol_lambd_f"/>
    <property type="match status" value="1"/>
</dbReference>
<evidence type="ECO:0000256" key="26">
    <source>
        <dbReference type="SAM" id="MobiDB-lite"/>
    </source>
</evidence>
<dbReference type="PROSITE" id="PS50172">
    <property type="entry name" value="BRCT"/>
    <property type="match status" value="1"/>
</dbReference>
<comment type="similarity">
    <text evidence="4 23">Belongs to the DNA polymerase type-X family.</text>
</comment>
<sequence length="583" mass="64551">MVPSGQGPLVPPSRHKMEPRHGIMKAFPKVKRAKVLPGKDAPPVKKKLEECDVSGSIFNGVTVYILPAGIGTARCQIFQRQIQQNGGQTESSLCPSVTHVVVDDDMNRDRALRLLKVDCMPSGVQLVKCIWLSLCISEKQLLDVDSYSLISPKRESETKHDNIKEELSNVKPAAEAIAEPVSDQTRQEETIDMTVSDTKEEVRGDEDGVSQSDLEALITGQHPKEETPGPSVDPGSDSAAQKAVSGKWVCAHSSQSKSNNFNKHITDKLEVLAKAYTHQGDRWRALGYSKAVNALKSYHKPITSYQEACQIPGIGKRMADKIDEIMESGHLRKLDHLGEAVPVLELFTNIWGAGAKTAQLWYQQGFRTLEDIRTKAHLSNTQKIGLKHYDDFLDRMPREEAAAIEKVVRDAVQAIDPGLVAMACGSYRRGKATCGDVDILISHPDGKSHKGVFSKVLQSLHDSGFLTDDLVSHEENGEQKKYMGVCHLPGPGHRHRRLDIIVVPYNEFACALMYFTGSAHFNRSMRALAKTKKMSLSEHSLNKDVVRQGSLKVYSGTSFATPTENDVFSLLGIPYRQPPERDW</sequence>
<evidence type="ECO:0000256" key="2">
    <source>
        <dbReference type="ARBA" id="ARBA00001946"/>
    </source>
</evidence>
<keyword evidence="9 23" id="KW-0548">Nucleotidyltransferase</keyword>
<dbReference type="InterPro" id="IPR018944">
    <property type="entry name" value="DNA_pol_lambd_fingers_domain"/>
</dbReference>
<dbReference type="OrthoDB" id="205514at2759"/>
<dbReference type="AlphaFoldDB" id="A0A6A5FGW2"/>
<evidence type="ECO:0000259" key="27">
    <source>
        <dbReference type="PROSITE" id="PS50172"/>
    </source>
</evidence>
<feature type="domain" description="BRCT" evidence="27">
    <location>
        <begin position="53"/>
        <end position="149"/>
    </location>
</feature>
<dbReference type="FunFam" id="3.30.210.10:FF:000001">
    <property type="entry name" value="DNA polymerase lambda"/>
    <property type="match status" value="1"/>
</dbReference>
<evidence type="ECO:0000256" key="22">
    <source>
        <dbReference type="ARBA" id="ARBA00061803"/>
    </source>
</evidence>
<dbReference type="InterPro" id="IPR036420">
    <property type="entry name" value="BRCT_dom_sf"/>
</dbReference>
<feature type="binding site" evidence="24">
    <location>
        <position position="436"/>
    </location>
    <ligand>
        <name>Mg(2+)</name>
        <dbReference type="ChEBI" id="CHEBI:18420"/>
    </ligand>
</feature>
<dbReference type="PRINTS" id="PR00869">
    <property type="entry name" value="DNAPOLX"/>
</dbReference>
<dbReference type="Proteomes" id="UP000465112">
    <property type="component" value="Chromosome 1"/>
</dbReference>
<dbReference type="Pfam" id="PF14716">
    <property type="entry name" value="HHH_8"/>
    <property type="match status" value="1"/>
</dbReference>
<evidence type="ECO:0000256" key="17">
    <source>
        <dbReference type="ARBA" id="ARBA00023211"/>
    </source>
</evidence>
<dbReference type="SUPFAM" id="SSF52113">
    <property type="entry name" value="BRCT domain"/>
    <property type="match status" value="1"/>
</dbReference>
<dbReference type="GO" id="GO:0003677">
    <property type="term" value="F:DNA binding"/>
    <property type="evidence" value="ECO:0007669"/>
    <property type="project" value="UniProtKB-UniRule"/>
</dbReference>
<dbReference type="GO" id="GO:0016829">
    <property type="term" value="F:lyase activity"/>
    <property type="evidence" value="ECO:0007669"/>
    <property type="project" value="UniProtKB-KW"/>
</dbReference>
<comment type="subunit">
    <text evidence="22">Interacts with PCNA. Interacts with PAXX; promoting POLL recruitment to double-strand breaks (DSBs) and stimulation of the end-filling activity of POLL. Interacts with XRCC4; promoting POLL recruitment to double-strand breaks (DSBs) and stimulation of the end-filling activity of POLL. Interacts with NHEJ1/XLF; promoting POLL recruitment to double-strand breaks (DSBs) and stimulation of the end-filling activity of POLL.</text>
</comment>
<comment type="subcellular location">
    <subcellularLocation>
        <location evidence="3 23">Nucleus</location>
    </subcellularLocation>
</comment>
<dbReference type="InterPro" id="IPR022312">
    <property type="entry name" value="DNA_pol_X"/>
</dbReference>
<evidence type="ECO:0000256" key="6">
    <source>
        <dbReference type="ARBA" id="ARBA00016513"/>
    </source>
</evidence>
<protein>
    <recommendedName>
        <fullName evidence="6">DNA polymerase lambda</fullName>
        <ecNumber evidence="5">2.7.7.7</ecNumber>
    </recommendedName>
</protein>
<dbReference type="InterPro" id="IPR002008">
    <property type="entry name" value="DNA_pol_X_beta-like"/>
</dbReference>
<dbReference type="CDD" id="cd00141">
    <property type="entry name" value="NT_POLXc"/>
    <property type="match status" value="1"/>
</dbReference>
<dbReference type="InterPro" id="IPR019843">
    <property type="entry name" value="DNA_pol-X_BS"/>
</dbReference>
<dbReference type="InterPro" id="IPR001726">
    <property type="entry name" value="TdT/Mu"/>
</dbReference>
<keyword evidence="13 23" id="KW-0460">Magnesium</keyword>
<keyword evidence="16" id="KW-0234">DNA repair</keyword>
<feature type="region of interest" description="Disordered" evidence="26">
    <location>
        <begin position="172"/>
        <end position="192"/>
    </location>
</feature>
<dbReference type="FunFam" id="1.10.150.20:FF:000010">
    <property type="entry name" value="DNA polymerase lambda"/>
    <property type="match status" value="1"/>
</dbReference>
<dbReference type="SUPFAM" id="SSF81301">
    <property type="entry name" value="Nucleotidyltransferase"/>
    <property type="match status" value="1"/>
</dbReference>
<comment type="catalytic activity">
    <reaction evidence="20">
        <text>DNA(n) + a 2'-deoxyribonucleoside 5'-triphosphate = DNA(n+1) + diphosphate</text>
        <dbReference type="Rhea" id="RHEA:22508"/>
        <dbReference type="Rhea" id="RHEA-COMP:17339"/>
        <dbReference type="Rhea" id="RHEA-COMP:17340"/>
        <dbReference type="ChEBI" id="CHEBI:33019"/>
        <dbReference type="ChEBI" id="CHEBI:61560"/>
        <dbReference type="ChEBI" id="CHEBI:173112"/>
        <dbReference type="EC" id="2.7.7.7"/>
    </reaction>
</comment>
<keyword evidence="8 23" id="KW-0808">Transferase</keyword>
<feature type="region of interest" description="Disordered" evidence="26">
    <location>
        <begin position="220"/>
        <end position="243"/>
    </location>
</feature>